<accession>A0AAQ4DIE6</accession>
<evidence type="ECO:0000313" key="2">
    <source>
        <dbReference type="EMBL" id="KAK8762236.1"/>
    </source>
</evidence>
<keyword evidence="3" id="KW-1185">Reference proteome</keyword>
<proteinExistence type="predicted"/>
<comment type="caution">
    <text evidence="2">The sequence shown here is derived from an EMBL/GenBank/DDBJ whole genome shotgun (WGS) entry which is preliminary data.</text>
</comment>
<reference evidence="2 3" key="1">
    <citation type="journal article" date="2023" name="Arcadia Sci">
        <title>De novo assembly of a long-read Amblyomma americanum tick genome.</title>
        <authorList>
            <person name="Chou S."/>
            <person name="Poskanzer K.E."/>
            <person name="Rollins M."/>
            <person name="Thuy-Boun P.S."/>
        </authorList>
    </citation>
    <scope>NUCLEOTIDE SEQUENCE [LARGE SCALE GENOMIC DNA]</scope>
    <source>
        <strain evidence="2">F_SG_1</strain>
        <tissue evidence="2">Salivary glands</tissue>
    </source>
</reference>
<organism evidence="2 3">
    <name type="scientific">Amblyomma americanum</name>
    <name type="common">Lone star tick</name>
    <dbReference type="NCBI Taxonomy" id="6943"/>
    <lineage>
        <taxon>Eukaryota</taxon>
        <taxon>Metazoa</taxon>
        <taxon>Ecdysozoa</taxon>
        <taxon>Arthropoda</taxon>
        <taxon>Chelicerata</taxon>
        <taxon>Arachnida</taxon>
        <taxon>Acari</taxon>
        <taxon>Parasitiformes</taxon>
        <taxon>Ixodida</taxon>
        <taxon>Ixodoidea</taxon>
        <taxon>Ixodidae</taxon>
        <taxon>Amblyomminae</taxon>
        <taxon>Amblyomma</taxon>
    </lineage>
</organism>
<evidence type="ECO:0000256" key="1">
    <source>
        <dbReference type="SAM" id="MobiDB-lite"/>
    </source>
</evidence>
<protein>
    <submittedName>
        <fullName evidence="2">Uncharacterized protein</fullName>
    </submittedName>
</protein>
<name>A0AAQ4DIE6_AMBAM</name>
<sequence>MGHLLLHHGSTARNTLIHPALLSVSCFALQGPLGKKHNSDARKTEKRLQSRQDSLKEEPRCATYEPAGRKGTPHAVSGGITGIKSPVGKWCETRSSRGRPEYSLEEVIPTEELAIPREALIAPFFHLYSPNSLPYAE</sequence>
<evidence type="ECO:0000313" key="3">
    <source>
        <dbReference type="Proteomes" id="UP001321473"/>
    </source>
</evidence>
<feature type="region of interest" description="Disordered" evidence="1">
    <location>
        <begin position="34"/>
        <end position="81"/>
    </location>
</feature>
<feature type="compositionally biased region" description="Basic and acidic residues" evidence="1">
    <location>
        <begin position="37"/>
        <end position="60"/>
    </location>
</feature>
<dbReference type="EMBL" id="JARKHS020030327">
    <property type="protein sequence ID" value="KAK8762236.1"/>
    <property type="molecule type" value="Genomic_DNA"/>
</dbReference>
<gene>
    <name evidence="2" type="ORF">V5799_026500</name>
</gene>
<dbReference type="Proteomes" id="UP001321473">
    <property type="component" value="Unassembled WGS sequence"/>
</dbReference>
<dbReference type="AlphaFoldDB" id="A0AAQ4DIE6"/>